<evidence type="ECO:0000259" key="8">
    <source>
        <dbReference type="PROSITE" id="PS50928"/>
    </source>
</evidence>
<feature type="transmembrane region" description="Helical" evidence="7">
    <location>
        <begin position="35"/>
        <end position="57"/>
    </location>
</feature>
<dbReference type="CDD" id="cd06261">
    <property type="entry name" value="TM_PBP2"/>
    <property type="match status" value="1"/>
</dbReference>
<feature type="transmembrane region" description="Helical" evidence="7">
    <location>
        <begin position="287"/>
        <end position="308"/>
    </location>
</feature>
<evidence type="ECO:0000256" key="1">
    <source>
        <dbReference type="ARBA" id="ARBA00004651"/>
    </source>
</evidence>
<keyword evidence="2 7" id="KW-0813">Transport</keyword>
<dbReference type="Proteomes" id="UP001050975">
    <property type="component" value="Unassembled WGS sequence"/>
</dbReference>
<feature type="domain" description="ABC transmembrane type-1" evidence="8">
    <location>
        <begin position="126"/>
        <end position="356"/>
    </location>
</feature>
<comment type="subcellular location">
    <subcellularLocation>
        <location evidence="1 7">Cell membrane</location>
        <topology evidence="1 7">Multi-pass membrane protein</topology>
    </subcellularLocation>
</comment>
<comment type="similarity">
    <text evidence="7">Belongs to the binding-protein-dependent transport system permease family.</text>
</comment>
<evidence type="ECO:0000256" key="4">
    <source>
        <dbReference type="ARBA" id="ARBA00022692"/>
    </source>
</evidence>
<evidence type="ECO:0000256" key="2">
    <source>
        <dbReference type="ARBA" id="ARBA00022448"/>
    </source>
</evidence>
<feature type="transmembrane region" description="Helical" evidence="7">
    <location>
        <begin position="165"/>
        <end position="186"/>
    </location>
</feature>
<keyword evidence="6 7" id="KW-0472">Membrane</keyword>
<keyword evidence="3" id="KW-1003">Cell membrane</keyword>
<protein>
    <submittedName>
        <fullName evidence="9">Binding-protein-dependent transporter inner membrane protein</fullName>
    </submittedName>
</protein>
<feature type="transmembrane region" description="Helical" evidence="7">
    <location>
        <begin position="229"/>
        <end position="248"/>
    </location>
</feature>
<dbReference type="InterPro" id="IPR000515">
    <property type="entry name" value="MetI-like"/>
</dbReference>
<dbReference type="EMBL" id="BLAY01000071">
    <property type="protein sequence ID" value="GET39689.1"/>
    <property type="molecule type" value="Genomic_DNA"/>
</dbReference>
<dbReference type="Gene3D" id="1.10.3720.10">
    <property type="entry name" value="MetI-like"/>
    <property type="match status" value="1"/>
</dbReference>
<evidence type="ECO:0000256" key="3">
    <source>
        <dbReference type="ARBA" id="ARBA00022475"/>
    </source>
</evidence>
<dbReference type="InterPro" id="IPR045621">
    <property type="entry name" value="BPD_transp_1_N"/>
</dbReference>
<keyword evidence="10" id="KW-1185">Reference proteome</keyword>
<evidence type="ECO:0000256" key="6">
    <source>
        <dbReference type="ARBA" id="ARBA00023136"/>
    </source>
</evidence>
<keyword evidence="4 7" id="KW-0812">Transmembrane</keyword>
<dbReference type="PANTHER" id="PTHR43163">
    <property type="entry name" value="DIPEPTIDE TRANSPORT SYSTEM PERMEASE PROTEIN DPPB-RELATED"/>
    <property type="match status" value="1"/>
</dbReference>
<dbReference type="GO" id="GO:0005886">
    <property type="term" value="C:plasma membrane"/>
    <property type="evidence" value="ECO:0007669"/>
    <property type="project" value="UniProtKB-SubCell"/>
</dbReference>
<evidence type="ECO:0000313" key="10">
    <source>
        <dbReference type="Proteomes" id="UP001050975"/>
    </source>
</evidence>
<sequence>MRAPKVQSNLTILFGQPISHVLNPMSRSKALQYYILARLLLAPLMILTIVTLVFLLLRATPGDPVDALLSGRASDEAKEELRQRLGLADPLLVQYLRYLGKILQFDLGTSITSQGQNVWEIIWQHFPATLELSLFGMAIAFLVGVGVGALSASKPNSAFDAGGRLFGIITYAIPMYWFGMILQLIFSVQLGWFPLGTRFPLALEAPPTITGLYAIDSLLNGNINQLLTSLYYLALPSLTLGILISGIFERIVRVNLKETLKADYVEAARARGIPERRILFAHALKNALIPVITILGLTFASLLGGAVLTEVTFSWPGLGNQLYQAISERDYTTVQGIMVFFGAIVVFASILIDIVNAYIDPRIRY</sequence>
<dbReference type="InterPro" id="IPR035906">
    <property type="entry name" value="MetI-like_sf"/>
</dbReference>
<reference evidence="9" key="1">
    <citation type="submission" date="2019-10" db="EMBL/GenBank/DDBJ databases">
        <title>Draft genome sequece of Microseira wollei NIES-4236.</title>
        <authorList>
            <person name="Yamaguchi H."/>
            <person name="Suzuki S."/>
            <person name="Kawachi M."/>
        </authorList>
    </citation>
    <scope>NUCLEOTIDE SEQUENCE</scope>
    <source>
        <strain evidence="9">NIES-4236</strain>
    </source>
</reference>
<dbReference type="GO" id="GO:0055085">
    <property type="term" value="P:transmembrane transport"/>
    <property type="evidence" value="ECO:0007669"/>
    <property type="project" value="InterPro"/>
</dbReference>
<comment type="caution">
    <text evidence="9">The sequence shown here is derived from an EMBL/GenBank/DDBJ whole genome shotgun (WGS) entry which is preliminary data.</text>
</comment>
<dbReference type="AlphaFoldDB" id="A0AAV3XGT8"/>
<dbReference type="PROSITE" id="PS50928">
    <property type="entry name" value="ABC_TM1"/>
    <property type="match status" value="1"/>
</dbReference>
<evidence type="ECO:0000256" key="7">
    <source>
        <dbReference type="RuleBase" id="RU363032"/>
    </source>
</evidence>
<dbReference type="SUPFAM" id="SSF161098">
    <property type="entry name" value="MetI-like"/>
    <property type="match status" value="1"/>
</dbReference>
<evidence type="ECO:0000256" key="5">
    <source>
        <dbReference type="ARBA" id="ARBA00022989"/>
    </source>
</evidence>
<dbReference type="PANTHER" id="PTHR43163:SF6">
    <property type="entry name" value="DIPEPTIDE TRANSPORT SYSTEM PERMEASE PROTEIN DPPB-RELATED"/>
    <property type="match status" value="1"/>
</dbReference>
<name>A0AAV3XGT8_9CYAN</name>
<evidence type="ECO:0000313" key="9">
    <source>
        <dbReference type="EMBL" id="GET39689.1"/>
    </source>
</evidence>
<feature type="transmembrane region" description="Helical" evidence="7">
    <location>
        <begin position="132"/>
        <end position="153"/>
    </location>
</feature>
<dbReference type="Pfam" id="PF00528">
    <property type="entry name" value="BPD_transp_1"/>
    <property type="match status" value="1"/>
</dbReference>
<dbReference type="Pfam" id="PF19300">
    <property type="entry name" value="BPD_transp_1_N"/>
    <property type="match status" value="1"/>
</dbReference>
<keyword evidence="5 7" id="KW-1133">Transmembrane helix</keyword>
<feature type="transmembrane region" description="Helical" evidence="7">
    <location>
        <begin position="337"/>
        <end position="359"/>
    </location>
</feature>
<accession>A0AAV3XGT8</accession>
<proteinExistence type="inferred from homology"/>
<organism evidence="9 10">
    <name type="scientific">Microseira wollei NIES-4236</name>
    <dbReference type="NCBI Taxonomy" id="2530354"/>
    <lineage>
        <taxon>Bacteria</taxon>
        <taxon>Bacillati</taxon>
        <taxon>Cyanobacteriota</taxon>
        <taxon>Cyanophyceae</taxon>
        <taxon>Oscillatoriophycideae</taxon>
        <taxon>Aerosakkonematales</taxon>
        <taxon>Aerosakkonemataceae</taxon>
        <taxon>Microseira</taxon>
    </lineage>
</organism>
<gene>
    <name evidence="9" type="ORF">MiSe_44610</name>
</gene>